<accession>A0A8H6Z7B2</accession>
<keyword evidence="3 6" id="KW-0863">Zinc-finger</keyword>
<dbReference type="GO" id="GO:0045944">
    <property type="term" value="P:positive regulation of transcription by RNA polymerase II"/>
    <property type="evidence" value="ECO:0007669"/>
    <property type="project" value="TreeGrafter"/>
</dbReference>
<evidence type="ECO:0000256" key="7">
    <source>
        <dbReference type="SAM" id="MobiDB-lite"/>
    </source>
</evidence>
<dbReference type="PRINTS" id="PR00619">
    <property type="entry name" value="GATAZNFINGER"/>
</dbReference>
<keyword evidence="5" id="KW-0539">Nucleus</keyword>
<keyword evidence="10" id="KW-1185">Reference proteome</keyword>
<comment type="caution">
    <text evidence="9">The sequence shown here is derived from an EMBL/GenBank/DDBJ whole genome shotgun (WGS) entry which is preliminary data.</text>
</comment>
<reference evidence="9" key="1">
    <citation type="submission" date="2020-05" db="EMBL/GenBank/DDBJ databases">
        <title>Mycena genomes resolve the evolution of fungal bioluminescence.</title>
        <authorList>
            <person name="Tsai I.J."/>
        </authorList>
    </citation>
    <scope>NUCLEOTIDE SEQUENCE</scope>
    <source>
        <strain evidence="9">160909Yilan</strain>
    </source>
</reference>
<keyword evidence="2" id="KW-0479">Metal-binding</keyword>
<evidence type="ECO:0000313" key="10">
    <source>
        <dbReference type="Proteomes" id="UP000623467"/>
    </source>
</evidence>
<dbReference type="InterPro" id="IPR013088">
    <property type="entry name" value="Znf_NHR/GATA"/>
</dbReference>
<evidence type="ECO:0000256" key="3">
    <source>
        <dbReference type="ARBA" id="ARBA00022771"/>
    </source>
</evidence>
<dbReference type="GO" id="GO:0000978">
    <property type="term" value="F:RNA polymerase II cis-regulatory region sequence-specific DNA binding"/>
    <property type="evidence" value="ECO:0007669"/>
    <property type="project" value="TreeGrafter"/>
</dbReference>
<dbReference type="InterPro" id="IPR000679">
    <property type="entry name" value="Znf_GATA"/>
</dbReference>
<feature type="compositionally biased region" description="Low complexity" evidence="7">
    <location>
        <begin position="317"/>
        <end position="349"/>
    </location>
</feature>
<dbReference type="GO" id="GO:0000122">
    <property type="term" value="P:negative regulation of transcription by RNA polymerase II"/>
    <property type="evidence" value="ECO:0007669"/>
    <property type="project" value="TreeGrafter"/>
</dbReference>
<dbReference type="Gene3D" id="3.30.50.10">
    <property type="entry name" value="Erythroid Transcription Factor GATA-1, subunit A"/>
    <property type="match status" value="1"/>
</dbReference>
<sequence length="349" mass="38561">MLDSSVNLSLSPERHWEVWPIDICGPYHRGAARGRYSSTQADTESFDEGGNDGMDSDFFDKALSAVRAAQRRPVCLRGQGRWRGCEALGSSQVPGRAGRSGDEAACGDAVVRAACTSVSNTSNSVNGAVVEEEEVTCGTTHTPLWRRGLNDELNCNACGLYCKLHKRPRPKTMRNNNGVQQAVGSPCTPRQSMSWLNTTTVTRRLRHCGAKTTRGRRCGLYYKLLGHLDEERHHLQALALRRPPRWCFHLRLRDPHCQPRSQLSFFACAQWSRVLCLYLCWPRVAYPCAGQRPHLRALVRARPKPYGHPYPYHEQSPTRSPSPASTSVTSSTAAPSSSNSSNALTSAAA</sequence>
<evidence type="ECO:0000256" key="5">
    <source>
        <dbReference type="ARBA" id="ARBA00023242"/>
    </source>
</evidence>
<dbReference type="SUPFAM" id="SSF57716">
    <property type="entry name" value="Glucocorticoid receptor-like (DNA-binding domain)"/>
    <property type="match status" value="1"/>
</dbReference>
<feature type="domain" description="GATA-type" evidence="8">
    <location>
        <begin position="135"/>
        <end position="182"/>
    </location>
</feature>
<proteinExistence type="predicted"/>
<dbReference type="SMART" id="SM00401">
    <property type="entry name" value="ZnF_GATA"/>
    <property type="match status" value="1"/>
</dbReference>
<dbReference type="AlphaFoldDB" id="A0A8H6Z7B2"/>
<organism evidence="9 10">
    <name type="scientific">Mycena sanguinolenta</name>
    <dbReference type="NCBI Taxonomy" id="230812"/>
    <lineage>
        <taxon>Eukaryota</taxon>
        <taxon>Fungi</taxon>
        <taxon>Dikarya</taxon>
        <taxon>Basidiomycota</taxon>
        <taxon>Agaricomycotina</taxon>
        <taxon>Agaricomycetes</taxon>
        <taxon>Agaricomycetidae</taxon>
        <taxon>Agaricales</taxon>
        <taxon>Marasmiineae</taxon>
        <taxon>Mycenaceae</taxon>
        <taxon>Mycena</taxon>
    </lineage>
</organism>
<dbReference type="GO" id="GO:0005634">
    <property type="term" value="C:nucleus"/>
    <property type="evidence" value="ECO:0007669"/>
    <property type="project" value="UniProtKB-SubCell"/>
</dbReference>
<dbReference type="InterPro" id="IPR039355">
    <property type="entry name" value="Transcription_factor_GATA"/>
</dbReference>
<dbReference type="Pfam" id="PF00320">
    <property type="entry name" value="GATA"/>
    <property type="match status" value="1"/>
</dbReference>
<evidence type="ECO:0000256" key="6">
    <source>
        <dbReference type="PROSITE-ProRule" id="PRU00094"/>
    </source>
</evidence>
<name>A0A8H6Z7B2_9AGAR</name>
<dbReference type="PROSITE" id="PS50114">
    <property type="entry name" value="GATA_ZN_FINGER_2"/>
    <property type="match status" value="1"/>
</dbReference>
<dbReference type="EMBL" id="JACAZH010000003">
    <property type="protein sequence ID" value="KAF7373860.1"/>
    <property type="molecule type" value="Genomic_DNA"/>
</dbReference>
<gene>
    <name evidence="9" type="ORF">MSAN_00598000</name>
</gene>
<comment type="subcellular location">
    <subcellularLocation>
        <location evidence="1">Nucleus</location>
    </subcellularLocation>
</comment>
<keyword evidence="4" id="KW-0862">Zinc</keyword>
<dbReference type="GO" id="GO:0000981">
    <property type="term" value="F:DNA-binding transcription factor activity, RNA polymerase II-specific"/>
    <property type="evidence" value="ECO:0007669"/>
    <property type="project" value="TreeGrafter"/>
</dbReference>
<dbReference type="GO" id="GO:0008270">
    <property type="term" value="F:zinc ion binding"/>
    <property type="evidence" value="ECO:0007669"/>
    <property type="project" value="UniProtKB-KW"/>
</dbReference>
<dbReference type="PANTHER" id="PTHR10071">
    <property type="entry name" value="TRANSCRIPTION FACTOR GATA FAMILY MEMBER"/>
    <property type="match status" value="1"/>
</dbReference>
<protein>
    <submittedName>
        <fullName evidence="9">Transcription factor</fullName>
    </submittedName>
</protein>
<dbReference type="CDD" id="cd00202">
    <property type="entry name" value="ZnF_GATA"/>
    <property type="match status" value="1"/>
</dbReference>
<evidence type="ECO:0000256" key="1">
    <source>
        <dbReference type="ARBA" id="ARBA00004123"/>
    </source>
</evidence>
<dbReference type="PANTHER" id="PTHR10071:SF281">
    <property type="entry name" value="BOX A-BINDING FACTOR-RELATED"/>
    <property type="match status" value="1"/>
</dbReference>
<feature type="region of interest" description="Disordered" evidence="7">
    <location>
        <begin position="306"/>
        <end position="349"/>
    </location>
</feature>
<evidence type="ECO:0000313" key="9">
    <source>
        <dbReference type="EMBL" id="KAF7373860.1"/>
    </source>
</evidence>
<evidence type="ECO:0000256" key="2">
    <source>
        <dbReference type="ARBA" id="ARBA00022723"/>
    </source>
</evidence>
<evidence type="ECO:0000259" key="8">
    <source>
        <dbReference type="PROSITE" id="PS50114"/>
    </source>
</evidence>
<dbReference type="OrthoDB" id="515401at2759"/>
<evidence type="ECO:0000256" key="4">
    <source>
        <dbReference type="ARBA" id="ARBA00022833"/>
    </source>
</evidence>
<dbReference type="Proteomes" id="UP000623467">
    <property type="component" value="Unassembled WGS sequence"/>
</dbReference>